<dbReference type="SUPFAM" id="SSF50022">
    <property type="entry name" value="ISP domain"/>
    <property type="match status" value="1"/>
</dbReference>
<evidence type="ECO:0000256" key="8">
    <source>
        <dbReference type="SAM" id="Phobius"/>
    </source>
</evidence>
<proteinExistence type="inferred from homology"/>
<comment type="cofactor">
    <cofactor evidence="5">
        <name>[2Fe-2S] cluster</name>
        <dbReference type="ChEBI" id="CHEBI:190135"/>
    </cofactor>
</comment>
<dbReference type="PANTHER" id="PTHR21496:SF0">
    <property type="entry name" value="RIESKE DOMAIN-CONTAINING PROTEIN"/>
    <property type="match status" value="1"/>
</dbReference>
<name>A0ABW2G412_9ACTN</name>
<keyword evidence="1" id="KW-0001">2Fe-2S</keyword>
<evidence type="ECO:0000256" key="3">
    <source>
        <dbReference type="ARBA" id="ARBA00023004"/>
    </source>
</evidence>
<feature type="transmembrane region" description="Helical" evidence="8">
    <location>
        <begin position="98"/>
        <end position="118"/>
    </location>
</feature>
<protein>
    <submittedName>
        <fullName evidence="10">Rieske 2Fe-2S domain-containing protein</fullName>
    </submittedName>
</protein>
<dbReference type="InterPro" id="IPR036922">
    <property type="entry name" value="Rieske_2Fe-2S_sf"/>
</dbReference>
<comment type="similarity">
    <text evidence="6">Belongs to the bacterial ring-hydroxylating dioxygenase ferredoxin component family.</text>
</comment>
<dbReference type="RefSeq" id="WP_380232657.1">
    <property type="nucleotide sequence ID" value="NZ_JBHSVH010000002.1"/>
</dbReference>
<evidence type="ECO:0000256" key="7">
    <source>
        <dbReference type="SAM" id="MobiDB-lite"/>
    </source>
</evidence>
<dbReference type="Pfam" id="PF00355">
    <property type="entry name" value="Rieske"/>
    <property type="match status" value="1"/>
</dbReference>
<keyword evidence="8" id="KW-0472">Membrane</keyword>
<keyword evidence="8" id="KW-1133">Transmembrane helix</keyword>
<comment type="caution">
    <text evidence="10">The sequence shown here is derived from an EMBL/GenBank/DDBJ whole genome shotgun (WGS) entry which is preliminary data.</text>
</comment>
<evidence type="ECO:0000256" key="5">
    <source>
        <dbReference type="ARBA" id="ARBA00034078"/>
    </source>
</evidence>
<gene>
    <name evidence="10" type="ORF">ACFQMG_32055</name>
</gene>
<feature type="region of interest" description="Disordered" evidence="7">
    <location>
        <begin position="279"/>
        <end position="305"/>
    </location>
</feature>
<evidence type="ECO:0000313" key="10">
    <source>
        <dbReference type="EMBL" id="MFC7184194.1"/>
    </source>
</evidence>
<dbReference type="CDD" id="cd03467">
    <property type="entry name" value="Rieske"/>
    <property type="match status" value="1"/>
</dbReference>
<dbReference type="InterPro" id="IPR019251">
    <property type="entry name" value="DUF2231_TM"/>
</dbReference>
<dbReference type="PROSITE" id="PS51296">
    <property type="entry name" value="RIESKE"/>
    <property type="match status" value="1"/>
</dbReference>
<keyword evidence="11" id="KW-1185">Reference proteome</keyword>
<keyword evidence="4" id="KW-0411">Iron-sulfur</keyword>
<feature type="domain" description="Rieske" evidence="9">
    <location>
        <begin position="202"/>
        <end position="298"/>
    </location>
</feature>
<sequence>MGTFFARITTAMADSSDNVGVRMLKALDAVGEASELDRVTEPVRDAVRALPLGRLRSILQGRPLGHPLHPVLVQLPIGAWTSATVLDMVPGCERAAKFLVGLGVVAAAPAAWTGWVDWAEQHEQQMRTGLLHAASVATAAGVFGASWVARSRGRHGLGRALGLAGVTAVGGGAAIGGHLAYRQASGANKAEPVAHVVEPGWRTLGQVEEFAVGEAVRRMVGEVPVVVVREADEVFHVLADRCSHASGPLSEGEVADGCVICPWHGSAFRLSDGWNVGGPATAPQPRFTTRTGADGSLQARLPGAG</sequence>
<evidence type="ECO:0000256" key="4">
    <source>
        <dbReference type="ARBA" id="ARBA00023014"/>
    </source>
</evidence>
<evidence type="ECO:0000256" key="2">
    <source>
        <dbReference type="ARBA" id="ARBA00022723"/>
    </source>
</evidence>
<keyword evidence="8" id="KW-0812">Transmembrane</keyword>
<accession>A0ABW2G412</accession>
<keyword evidence="2" id="KW-0479">Metal-binding</keyword>
<dbReference type="Pfam" id="PF09990">
    <property type="entry name" value="DUF2231"/>
    <property type="match status" value="1"/>
</dbReference>
<evidence type="ECO:0000256" key="6">
    <source>
        <dbReference type="ARBA" id="ARBA00038001"/>
    </source>
</evidence>
<dbReference type="Gene3D" id="2.102.10.10">
    <property type="entry name" value="Rieske [2Fe-2S] iron-sulphur domain"/>
    <property type="match status" value="1"/>
</dbReference>
<feature type="transmembrane region" description="Helical" evidence="8">
    <location>
        <begin position="130"/>
        <end position="149"/>
    </location>
</feature>
<dbReference type="EMBL" id="JBHTAJ010000092">
    <property type="protein sequence ID" value="MFC7184194.1"/>
    <property type="molecule type" value="Genomic_DNA"/>
</dbReference>
<dbReference type="Proteomes" id="UP001596435">
    <property type="component" value="Unassembled WGS sequence"/>
</dbReference>
<organism evidence="10 11">
    <name type="scientific">Kitasatospora paranensis</name>
    <dbReference type="NCBI Taxonomy" id="258053"/>
    <lineage>
        <taxon>Bacteria</taxon>
        <taxon>Bacillati</taxon>
        <taxon>Actinomycetota</taxon>
        <taxon>Actinomycetes</taxon>
        <taxon>Kitasatosporales</taxon>
        <taxon>Streptomycetaceae</taxon>
        <taxon>Kitasatospora</taxon>
    </lineage>
</organism>
<dbReference type="InterPro" id="IPR017941">
    <property type="entry name" value="Rieske_2Fe-2S"/>
</dbReference>
<evidence type="ECO:0000259" key="9">
    <source>
        <dbReference type="PROSITE" id="PS51296"/>
    </source>
</evidence>
<feature type="transmembrane region" description="Helical" evidence="8">
    <location>
        <begin position="161"/>
        <end position="181"/>
    </location>
</feature>
<evidence type="ECO:0000313" key="11">
    <source>
        <dbReference type="Proteomes" id="UP001596435"/>
    </source>
</evidence>
<reference evidence="11" key="1">
    <citation type="journal article" date="2019" name="Int. J. Syst. Evol. Microbiol.">
        <title>The Global Catalogue of Microorganisms (GCM) 10K type strain sequencing project: providing services to taxonomists for standard genome sequencing and annotation.</title>
        <authorList>
            <consortium name="The Broad Institute Genomics Platform"/>
            <consortium name="The Broad Institute Genome Sequencing Center for Infectious Disease"/>
            <person name="Wu L."/>
            <person name="Ma J."/>
        </authorList>
    </citation>
    <scope>NUCLEOTIDE SEQUENCE [LARGE SCALE GENOMIC DNA]</scope>
    <source>
        <strain evidence="11">CGMCC 1.12859</strain>
    </source>
</reference>
<evidence type="ECO:0000256" key="1">
    <source>
        <dbReference type="ARBA" id="ARBA00022714"/>
    </source>
</evidence>
<keyword evidence="3" id="KW-0408">Iron</keyword>
<dbReference type="PANTHER" id="PTHR21496">
    <property type="entry name" value="FERREDOXIN-RELATED"/>
    <property type="match status" value="1"/>
</dbReference>